<evidence type="ECO:0000313" key="3">
    <source>
        <dbReference type="Proteomes" id="UP001150924"/>
    </source>
</evidence>
<sequence length="184" mass="19875">MASFSADGSATLGLGQRAEGRLAQRPGQAQQQVDVGPVAVQLARHPGRAGRLGRQPAARQQHVGGDLVGAKLPDLALQGPLQRGHEREHQQRAPRPVADVLEDAELPRQRRHAGRRVGEADHLARRRQRPADPGGPRDQEPHRIAGGRARLPVAEDEATARVAGPLREGRRDDQDPHSFSATNT</sequence>
<evidence type="ECO:0000256" key="1">
    <source>
        <dbReference type="SAM" id="MobiDB-lite"/>
    </source>
</evidence>
<reference evidence="2" key="1">
    <citation type="submission" date="2022-11" db="EMBL/GenBank/DDBJ databases">
        <title>Minimal conservation of predation-associated metabolite biosynthetic gene clusters underscores biosynthetic potential of Myxococcota including descriptions for ten novel species: Archangium lansinium sp. nov., Myxococcus landrumus sp. nov., Nannocystis bai.</title>
        <authorList>
            <person name="Ahearne A."/>
            <person name="Stevens C."/>
            <person name="Phillips K."/>
        </authorList>
    </citation>
    <scope>NUCLEOTIDE SEQUENCE</scope>
    <source>
        <strain evidence="2">Na p29</strain>
    </source>
</reference>
<accession>A0A9X3IYT5</accession>
<name>A0A9X3IYT5_9BACT</name>
<proteinExistence type="predicted"/>
<dbReference type="AlphaFoldDB" id="A0A9X3IYT5"/>
<keyword evidence="3" id="KW-1185">Reference proteome</keyword>
<dbReference type="EMBL" id="JAPNKE010000002">
    <property type="protein sequence ID" value="MCY1007213.1"/>
    <property type="molecule type" value="Genomic_DNA"/>
</dbReference>
<dbReference type="RefSeq" id="WP_267769805.1">
    <property type="nucleotide sequence ID" value="NZ_JAPNKE010000002.1"/>
</dbReference>
<comment type="caution">
    <text evidence="2">The sequence shown here is derived from an EMBL/GenBank/DDBJ whole genome shotgun (WGS) entry which is preliminary data.</text>
</comment>
<dbReference type="Proteomes" id="UP001150924">
    <property type="component" value="Unassembled WGS sequence"/>
</dbReference>
<evidence type="ECO:0000313" key="2">
    <source>
        <dbReference type="EMBL" id="MCY1007213.1"/>
    </source>
</evidence>
<feature type="compositionally biased region" description="Basic and acidic residues" evidence="1">
    <location>
        <begin position="167"/>
        <end position="176"/>
    </location>
</feature>
<feature type="region of interest" description="Disordered" evidence="1">
    <location>
        <begin position="1"/>
        <end position="184"/>
    </location>
</feature>
<organism evidence="2 3">
    <name type="scientific">Nannocystis pusilla</name>
    <dbReference type="NCBI Taxonomy" id="889268"/>
    <lineage>
        <taxon>Bacteria</taxon>
        <taxon>Pseudomonadati</taxon>
        <taxon>Myxococcota</taxon>
        <taxon>Polyangia</taxon>
        <taxon>Nannocystales</taxon>
        <taxon>Nannocystaceae</taxon>
        <taxon>Nannocystis</taxon>
    </lineage>
</organism>
<gene>
    <name evidence="2" type="ORF">OV079_16945</name>
</gene>
<protein>
    <submittedName>
        <fullName evidence="2">Uncharacterized protein</fullName>
    </submittedName>
</protein>